<sequence length="80" mass="8303">MPEKTAISGGPPTSISSTLDRDRTNVTSIRVEIAIDHCGSGAFAHLASPIRLGVSARRRAISTTIAARDGRIAPGSCSRS</sequence>
<dbReference type="KEGG" id="samy:DB32_005139"/>
<dbReference type="STRING" id="927083.DB32_005139"/>
<feature type="region of interest" description="Disordered" evidence="1">
    <location>
        <begin position="1"/>
        <end position="22"/>
    </location>
</feature>
<evidence type="ECO:0000313" key="2">
    <source>
        <dbReference type="EMBL" id="AKF07990.1"/>
    </source>
</evidence>
<gene>
    <name evidence="2" type="ORF">DB32_005139</name>
</gene>
<dbReference type="EMBL" id="CP011125">
    <property type="protein sequence ID" value="AKF07990.1"/>
    <property type="molecule type" value="Genomic_DNA"/>
</dbReference>
<reference evidence="2 3" key="1">
    <citation type="submission" date="2015-03" db="EMBL/GenBank/DDBJ databases">
        <title>Genome assembly of Sandaracinus amylolyticus DSM 53668.</title>
        <authorList>
            <person name="Sharma G."/>
            <person name="Subramanian S."/>
        </authorList>
    </citation>
    <scope>NUCLEOTIDE SEQUENCE [LARGE SCALE GENOMIC DNA]</scope>
    <source>
        <strain evidence="2 3">DSM 53668</strain>
    </source>
</reference>
<keyword evidence="3" id="KW-1185">Reference proteome</keyword>
<dbReference type="AlphaFoldDB" id="A0A0F6W5S7"/>
<evidence type="ECO:0000256" key="1">
    <source>
        <dbReference type="SAM" id="MobiDB-lite"/>
    </source>
</evidence>
<organism evidence="2 3">
    <name type="scientific">Sandaracinus amylolyticus</name>
    <dbReference type="NCBI Taxonomy" id="927083"/>
    <lineage>
        <taxon>Bacteria</taxon>
        <taxon>Pseudomonadati</taxon>
        <taxon>Myxococcota</taxon>
        <taxon>Polyangia</taxon>
        <taxon>Polyangiales</taxon>
        <taxon>Sandaracinaceae</taxon>
        <taxon>Sandaracinus</taxon>
    </lineage>
</organism>
<protein>
    <submittedName>
        <fullName evidence="2">Uncharacterized protein</fullName>
    </submittedName>
</protein>
<accession>A0A0F6W5S7</accession>
<proteinExistence type="predicted"/>
<dbReference type="Proteomes" id="UP000034883">
    <property type="component" value="Chromosome"/>
</dbReference>
<evidence type="ECO:0000313" key="3">
    <source>
        <dbReference type="Proteomes" id="UP000034883"/>
    </source>
</evidence>
<name>A0A0F6W5S7_9BACT</name>